<evidence type="ECO:0000259" key="3">
    <source>
        <dbReference type="Pfam" id="PF10544"/>
    </source>
</evidence>
<reference evidence="4 5" key="1">
    <citation type="submission" date="2022-07" db="EMBL/GenBank/DDBJ databases">
        <title>Photobacterium pectinilyticum sp. nov., a marine bacterium isolated from surface seawater of Qingdao offshore.</title>
        <authorList>
            <person name="Wang X."/>
        </authorList>
    </citation>
    <scope>NUCLEOTIDE SEQUENCE [LARGE SCALE GENOMIC DNA]</scope>
    <source>
        <strain evidence="4 5">ZSDE20</strain>
    </source>
</reference>
<dbReference type="InterPro" id="IPR018306">
    <property type="entry name" value="Phage_T5_Orf172_DNA-bd"/>
</dbReference>
<accession>A0ABT1MZQ4</accession>
<evidence type="ECO:0000313" key="4">
    <source>
        <dbReference type="EMBL" id="MCQ1057978.1"/>
    </source>
</evidence>
<name>A0ABT1MZQ4_9GAMM</name>
<evidence type="ECO:0000313" key="5">
    <source>
        <dbReference type="Proteomes" id="UP001524460"/>
    </source>
</evidence>
<keyword evidence="5" id="KW-1185">Reference proteome</keyword>
<keyword evidence="2" id="KW-0472">Membrane</keyword>
<gene>
    <name evidence="4" type="ORF">NHN17_07905</name>
</gene>
<keyword evidence="2" id="KW-0812">Transmembrane</keyword>
<evidence type="ECO:0000256" key="2">
    <source>
        <dbReference type="SAM" id="Phobius"/>
    </source>
</evidence>
<proteinExistence type="predicted"/>
<sequence>MNKSKAQHRGKQERTIYIGMDSEHPEEAKIGITSRAANVRESDTTNHRYKFAKVYTICVTLRELQRAEQSIHSTLKHKYGRLKHASSGKESEWFKCTPIEAEIEVEEYLDKLEESKKSKGSSIWSMERAKRSSSGQPKAFPKAHKEELIAKTSVPPTPLTQHAIESQVIKDCVQRRNSKQLKEYNYGALYFRCPDCHKVTKQISGNHNLCHSCGFDITLSFGIFGVQSLYQQFIALESMNSKQAALFDIHNTIYFENVKRTTKVVERRTQPFHNTKSKPEAIHKPHIAKKNVESSSSVFGMVVFLLLLASFGYGIMN</sequence>
<feature type="region of interest" description="Disordered" evidence="1">
    <location>
        <begin position="120"/>
        <end position="139"/>
    </location>
</feature>
<organism evidence="4 5">
    <name type="scientific">Photobacterium pectinilyticum</name>
    <dbReference type="NCBI Taxonomy" id="2906793"/>
    <lineage>
        <taxon>Bacteria</taxon>
        <taxon>Pseudomonadati</taxon>
        <taxon>Pseudomonadota</taxon>
        <taxon>Gammaproteobacteria</taxon>
        <taxon>Vibrionales</taxon>
        <taxon>Vibrionaceae</taxon>
        <taxon>Photobacterium</taxon>
    </lineage>
</organism>
<comment type="caution">
    <text evidence="4">The sequence shown here is derived from an EMBL/GenBank/DDBJ whole genome shotgun (WGS) entry which is preliminary data.</text>
</comment>
<dbReference type="Pfam" id="PF10544">
    <property type="entry name" value="T5orf172"/>
    <property type="match status" value="1"/>
</dbReference>
<dbReference type="RefSeq" id="WP_255041710.1">
    <property type="nucleotide sequence ID" value="NZ_JANEYT010000013.1"/>
</dbReference>
<feature type="domain" description="Bacteriophage T5 Orf172 DNA-binding" evidence="3">
    <location>
        <begin position="15"/>
        <end position="101"/>
    </location>
</feature>
<keyword evidence="2" id="KW-1133">Transmembrane helix</keyword>
<dbReference type="EMBL" id="JANEYT010000013">
    <property type="protein sequence ID" value="MCQ1057978.1"/>
    <property type="molecule type" value="Genomic_DNA"/>
</dbReference>
<feature type="transmembrane region" description="Helical" evidence="2">
    <location>
        <begin position="298"/>
        <end position="316"/>
    </location>
</feature>
<protein>
    <submittedName>
        <fullName evidence="4">GIY-YIG nuclease family protein</fullName>
    </submittedName>
</protein>
<evidence type="ECO:0000256" key="1">
    <source>
        <dbReference type="SAM" id="MobiDB-lite"/>
    </source>
</evidence>
<dbReference type="Proteomes" id="UP001524460">
    <property type="component" value="Unassembled WGS sequence"/>
</dbReference>